<evidence type="ECO:0008006" key="3">
    <source>
        <dbReference type="Google" id="ProtNLM"/>
    </source>
</evidence>
<accession>A0A3B0YZ98</accession>
<evidence type="ECO:0000313" key="2">
    <source>
        <dbReference type="EMBL" id="VAW79539.1"/>
    </source>
</evidence>
<organism evidence="2">
    <name type="scientific">hydrothermal vent metagenome</name>
    <dbReference type="NCBI Taxonomy" id="652676"/>
    <lineage>
        <taxon>unclassified sequences</taxon>
        <taxon>metagenomes</taxon>
        <taxon>ecological metagenomes</taxon>
    </lineage>
</organism>
<keyword evidence="1" id="KW-0472">Membrane</keyword>
<feature type="transmembrane region" description="Helical" evidence="1">
    <location>
        <begin position="111"/>
        <end position="133"/>
    </location>
</feature>
<dbReference type="AlphaFoldDB" id="A0A3B0YZ98"/>
<sequence>MLVVVGWYSNVLEAHIIKGRLSACGIDATIQNEHHVTLDWSLMLAMGFIRVQVGRVDAAEACQILKDINDGEYDLEHNYSPEVEHMPDPPLLCPSCNSEDVSYGVISDSWIINYMTVVFVVFMFETILPIKNYSCECKKCSFKWKDKKEREFEWTSIVMIALIFSIPLSLAAYYLFLCRYTPHGFLCL</sequence>
<gene>
    <name evidence="2" type="ORF">MNBD_GAMMA12-1219</name>
</gene>
<proteinExistence type="predicted"/>
<protein>
    <recommendedName>
        <fullName evidence="3">DUF2007 domain-containing protein</fullName>
    </recommendedName>
</protein>
<evidence type="ECO:0000256" key="1">
    <source>
        <dbReference type="SAM" id="Phobius"/>
    </source>
</evidence>
<keyword evidence="1" id="KW-0812">Transmembrane</keyword>
<name>A0A3B0YZ98_9ZZZZ</name>
<keyword evidence="1" id="KW-1133">Transmembrane helix</keyword>
<reference evidence="2" key="1">
    <citation type="submission" date="2018-06" db="EMBL/GenBank/DDBJ databases">
        <authorList>
            <person name="Zhirakovskaya E."/>
        </authorList>
    </citation>
    <scope>NUCLEOTIDE SEQUENCE</scope>
</reference>
<feature type="transmembrane region" description="Helical" evidence="1">
    <location>
        <begin position="154"/>
        <end position="176"/>
    </location>
</feature>
<dbReference type="EMBL" id="UOFL01000174">
    <property type="protein sequence ID" value="VAW79539.1"/>
    <property type="molecule type" value="Genomic_DNA"/>
</dbReference>